<feature type="compositionally biased region" description="Basic and acidic residues" evidence="1">
    <location>
        <begin position="996"/>
        <end position="1008"/>
    </location>
</feature>
<comment type="caution">
    <text evidence="6">The sequence shown here is derived from an EMBL/GenBank/DDBJ whole genome shotgun (WGS) entry which is preliminary data.</text>
</comment>
<evidence type="ECO:0000256" key="2">
    <source>
        <dbReference type="SAM" id="Phobius"/>
    </source>
</evidence>
<feature type="signal peptide" evidence="3">
    <location>
        <begin position="1"/>
        <end position="18"/>
    </location>
</feature>
<keyword evidence="2" id="KW-0472">Membrane</keyword>
<feature type="chain" id="PRO_5040464876" description="Glutaminase A" evidence="3">
    <location>
        <begin position="19"/>
        <end position="1032"/>
    </location>
</feature>
<gene>
    <name evidence="6" type="ORF">O181_025451</name>
</gene>
<name>A0A9Q3CNF9_9BASI</name>
<proteinExistence type="predicted"/>
<keyword evidence="3" id="KW-0732">Signal</keyword>
<dbReference type="Pfam" id="PF16335">
    <property type="entry name" value="GtaA_6_Hairpin"/>
    <property type="match status" value="1"/>
</dbReference>
<dbReference type="GO" id="GO:0005975">
    <property type="term" value="P:carbohydrate metabolic process"/>
    <property type="evidence" value="ECO:0007669"/>
    <property type="project" value="InterPro"/>
</dbReference>
<dbReference type="PANTHER" id="PTHR31987">
    <property type="entry name" value="GLUTAMINASE A-RELATED"/>
    <property type="match status" value="1"/>
</dbReference>
<keyword evidence="2" id="KW-0812">Transmembrane</keyword>
<dbReference type="AlphaFoldDB" id="A0A9Q3CNF9"/>
<dbReference type="Pfam" id="PF17168">
    <property type="entry name" value="DUF5127"/>
    <property type="match status" value="1"/>
</dbReference>
<evidence type="ECO:0000256" key="3">
    <source>
        <dbReference type="SAM" id="SignalP"/>
    </source>
</evidence>
<reference evidence="6" key="1">
    <citation type="submission" date="2021-03" db="EMBL/GenBank/DDBJ databases">
        <title>Draft genome sequence of rust myrtle Austropuccinia psidii MF-1, a brazilian biotype.</title>
        <authorList>
            <person name="Quecine M.C."/>
            <person name="Pachon D.M.R."/>
            <person name="Bonatelli M.L."/>
            <person name="Correr F.H."/>
            <person name="Franceschini L.M."/>
            <person name="Leite T.F."/>
            <person name="Margarido G.R.A."/>
            <person name="Almeida C.A."/>
            <person name="Ferrarezi J.A."/>
            <person name="Labate C.A."/>
        </authorList>
    </citation>
    <scope>NUCLEOTIDE SEQUENCE</scope>
    <source>
        <strain evidence="6">MF-1</strain>
    </source>
</reference>
<dbReference type="Proteomes" id="UP000765509">
    <property type="component" value="Unassembled WGS sequence"/>
</dbReference>
<dbReference type="OrthoDB" id="3918848at2759"/>
<evidence type="ECO:0008006" key="8">
    <source>
        <dbReference type="Google" id="ProtNLM"/>
    </source>
</evidence>
<keyword evidence="2" id="KW-1133">Transmembrane helix</keyword>
<evidence type="ECO:0000256" key="1">
    <source>
        <dbReference type="SAM" id="MobiDB-lite"/>
    </source>
</evidence>
<evidence type="ECO:0000259" key="5">
    <source>
        <dbReference type="Pfam" id="PF17168"/>
    </source>
</evidence>
<evidence type="ECO:0000313" key="6">
    <source>
        <dbReference type="EMBL" id="MBW0485736.1"/>
    </source>
</evidence>
<dbReference type="InterPro" id="IPR052743">
    <property type="entry name" value="Glutaminase_GtaA"/>
</dbReference>
<dbReference type="InterPro" id="IPR032514">
    <property type="entry name" value="GtaA_central"/>
</dbReference>
<evidence type="ECO:0000259" key="4">
    <source>
        <dbReference type="Pfam" id="PF16335"/>
    </source>
</evidence>
<feature type="domain" description="Glutaminase A N-terminal" evidence="5">
    <location>
        <begin position="214"/>
        <end position="466"/>
    </location>
</feature>
<keyword evidence="7" id="KW-1185">Reference proteome</keyword>
<dbReference type="PANTHER" id="PTHR31987:SF1">
    <property type="entry name" value="GLUTAMINASE A"/>
    <property type="match status" value="1"/>
</dbReference>
<protein>
    <recommendedName>
        <fullName evidence="8">Glutaminase A</fullName>
    </recommendedName>
</protein>
<dbReference type="SUPFAM" id="SSF48208">
    <property type="entry name" value="Six-hairpin glycosidases"/>
    <property type="match status" value="1"/>
</dbReference>
<dbReference type="InterPro" id="IPR033433">
    <property type="entry name" value="GtaA_N"/>
</dbReference>
<organism evidence="6 7">
    <name type="scientific">Austropuccinia psidii MF-1</name>
    <dbReference type="NCBI Taxonomy" id="1389203"/>
    <lineage>
        <taxon>Eukaryota</taxon>
        <taxon>Fungi</taxon>
        <taxon>Dikarya</taxon>
        <taxon>Basidiomycota</taxon>
        <taxon>Pucciniomycotina</taxon>
        <taxon>Pucciniomycetes</taxon>
        <taxon>Pucciniales</taxon>
        <taxon>Sphaerophragmiaceae</taxon>
        <taxon>Austropuccinia</taxon>
    </lineage>
</organism>
<feature type="region of interest" description="Disordered" evidence="1">
    <location>
        <begin position="996"/>
        <end position="1032"/>
    </location>
</feature>
<dbReference type="EMBL" id="AVOT02008304">
    <property type="protein sequence ID" value="MBW0485736.1"/>
    <property type="molecule type" value="Genomic_DNA"/>
</dbReference>
<dbReference type="InterPro" id="IPR008928">
    <property type="entry name" value="6-hairpin_glycosidase_sf"/>
</dbReference>
<feature type="transmembrane region" description="Helical" evidence="2">
    <location>
        <begin position="880"/>
        <end position="898"/>
    </location>
</feature>
<evidence type="ECO:0000313" key="7">
    <source>
        <dbReference type="Proteomes" id="UP000765509"/>
    </source>
</evidence>
<feature type="domain" description="Glutaminase A central" evidence="4">
    <location>
        <begin position="473"/>
        <end position="832"/>
    </location>
</feature>
<sequence length="1032" mass="115226">MTFQRLLLISALLRAIQAWTPTPYALGSKGQDAIAMRRQGVSPPALAALLSWLVGLASNMLKWMGRCCDGSEIISNTRLTPRAAQASALRAHPQDPILHSSTSSFSSLSTNVSSIRSLVDGSTAIPFLPTVVPLAVRSPYLGTYLADGPDKDLSEMSPRFWTGAPIGWTGLVRVDGQVFNWMGNLTHWPAANNTSFQQTASTSKFTFAIGESTLTQHPLIYLHATFLSPITPSDLFRQSLPFSYLMITVESADGLQHQVEVYTDINGLWCADDEQLTVEWSTYQKQNKTNATSLYWQAMELKLQNQRLFQEQSDRILYGSIWYNSMSFDPDVILQTHSAGEDGIFLREAFSKTGSLDHPLNTTFRPIRTRDKTSSSSILDEPVLAYAHAFGIVSPRRKFYSRSVLITIGHVRTPLLQYMTAKEKIVELEPLWSARFANVTDMIGFHLLDYHHALAASEAWDFQLDSTAKEVHSKAYAEILTMSTQQIFMALEASKADYSGTEDFKSTDSLLTDGISTMVMLKEISSNGNCQTVDVITPMLPFLIYTAPHMIPKLLEPVLRYIATGLYRPVPTPHDLGDHYPNATGRNDFIFSNLPLEESGDFLNLVLACLRLRTCEDQARAYYKILVQWADWLVENALYPDDQRSTDDFFGTSTNQTSLAVKGILGLRSMAEISGALGQANDSARYGYLATQYANKFLKLGVSDDHTHVLGSYGNQSSWSTQYNLLFDKLYGFQLFPDWLYEMQDQWYLTQAGGAFGPPLDSRSPNRAKTDWMMWAAAASTANQTRNMFVKATSDYVRNTKNFVFGDLISVDEGWSVGFLNRPVVGGHFSLLALDTMGRYPNLTSHQSIFDTMSVEAFFDNLERHEKKLFGYGRTPTGKMFIIGLGAFCVLFLGYRAFSRRLAARRLKSAEIYQSVVIDDDDISSQLEYSSTRGRSQSLLGGLKQHTHDFLTKQAGGKFVELPIKLDNRHEENLAIGLLSNYAVNGSTTFNSRRFELPEESDSEKASEADWDLGLAQTEASGLNSHHPPKSP</sequence>
<accession>A0A9Q3CNF9</accession>